<feature type="transmembrane region" description="Helical" evidence="1">
    <location>
        <begin position="57"/>
        <end position="76"/>
    </location>
</feature>
<protein>
    <submittedName>
        <fullName evidence="2">Uncharacterized protein</fullName>
    </submittedName>
</protein>
<reference evidence="2" key="1">
    <citation type="submission" date="2020-08" db="EMBL/GenBank/DDBJ databases">
        <title>Winogradskyella ouciana sp. nov., isolated from the hadal seawater of the Mariana Trench.</title>
        <authorList>
            <person name="He X."/>
        </authorList>
    </citation>
    <scope>NUCLEOTIDE SEQUENCE [LARGE SCALE GENOMIC DNA]</scope>
    <source>
        <strain evidence="2">KCTC 52348</strain>
    </source>
</reference>
<sequence length="106" mass="11790">METNSKIESKVEQTLSSVDHINPVNASPFFKEKVMQQIRNAAEDKGDVILTWFTPKLQFAALVCVVVLNVVALTKITENNYDENLSDFVESNGLSTSNETLILSDL</sequence>
<organism evidence="2 3">
    <name type="scientific">Winogradskyella flava</name>
    <dbReference type="NCBI Taxonomy" id="1884876"/>
    <lineage>
        <taxon>Bacteria</taxon>
        <taxon>Pseudomonadati</taxon>
        <taxon>Bacteroidota</taxon>
        <taxon>Flavobacteriia</taxon>
        <taxon>Flavobacteriales</taxon>
        <taxon>Flavobacteriaceae</taxon>
        <taxon>Winogradskyella</taxon>
    </lineage>
</organism>
<evidence type="ECO:0000313" key="2">
    <source>
        <dbReference type="EMBL" id="MBC2845850.1"/>
    </source>
</evidence>
<comment type="caution">
    <text evidence="2">The sequence shown here is derived from an EMBL/GenBank/DDBJ whole genome shotgun (WGS) entry which is preliminary data.</text>
</comment>
<dbReference type="RefSeq" id="WP_185789560.1">
    <property type="nucleotide sequence ID" value="NZ_JACLCP010000003.1"/>
</dbReference>
<keyword evidence="1" id="KW-0812">Transmembrane</keyword>
<dbReference type="Proteomes" id="UP000533900">
    <property type="component" value="Unassembled WGS sequence"/>
</dbReference>
<gene>
    <name evidence="2" type="ORF">H7F21_12155</name>
</gene>
<accession>A0A842IS48</accession>
<dbReference type="EMBL" id="JACLCP010000003">
    <property type="protein sequence ID" value="MBC2845850.1"/>
    <property type="molecule type" value="Genomic_DNA"/>
</dbReference>
<keyword evidence="1" id="KW-0472">Membrane</keyword>
<evidence type="ECO:0000256" key="1">
    <source>
        <dbReference type="SAM" id="Phobius"/>
    </source>
</evidence>
<proteinExistence type="predicted"/>
<keyword evidence="1" id="KW-1133">Transmembrane helix</keyword>
<evidence type="ECO:0000313" key="3">
    <source>
        <dbReference type="Proteomes" id="UP000533900"/>
    </source>
</evidence>
<keyword evidence="3" id="KW-1185">Reference proteome</keyword>
<name>A0A842IS48_9FLAO</name>
<dbReference type="AlphaFoldDB" id="A0A842IS48"/>